<dbReference type="InterPro" id="IPR027417">
    <property type="entry name" value="P-loop_NTPase"/>
</dbReference>
<reference evidence="2" key="1">
    <citation type="journal article" date="2019" name="Int. J. Syst. Evol. Microbiol.">
        <title>The Global Catalogue of Microorganisms (GCM) 10K type strain sequencing project: providing services to taxonomists for standard genome sequencing and annotation.</title>
        <authorList>
            <consortium name="The Broad Institute Genomics Platform"/>
            <consortium name="The Broad Institute Genome Sequencing Center for Infectious Disease"/>
            <person name="Wu L."/>
            <person name="Ma J."/>
        </authorList>
    </citation>
    <scope>NUCLEOTIDE SEQUENCE [LARGE SCALE GENOMIC DNA]</scope>
    <source>
        <strain evidence="2">CCUG 59778</strain>
    </source>
</reference>
<accession>A0ABV8X3R0</accession>
<dbReference type="SUPFAM" id="SSF52540">
    <property type="entry name" value="P-loop containing nucleoside triphosphate hydrolases"/>
    <property type="match status" value="1"/>
</dbReference>
<evidence type="ECO:0000313" key="1">
    <source>
        <dbReference type="EMBL" id="MFC4410411.1"/>
    </source>
</evidence>
<protein>
    <submittedName>
        <fullName evidence="1">AAA family ATPase</fullName>
    </submittedName>
</protein>
<name>A0ABV8X3R0_9LACT</name>
<sequence length="175" mass="20403">MIILINGAFGAGKTTVAEELLHKIKGSMIYDPEVVGYMLRHIIPDEVKADGERTGDFQDLRPWKTLVVKVAEELKSTYGKHLLVPMTIRNKEYFSYIVEGFKRIDPDTFHFCLMASKETIFERLRKRGEEEGNWCFQQTDRCLDAFEHSLFEQKIWTEEMTVEEIVKEIIRSVGH</sequence>
<dbReference type="Proteomes" id="UP001595817">
    <property type="component" value="Unassembled WGS sequence"/>
</dbReference>
<comment type="caution">
    <text evidence="1">The sequence shown here is derived from an EMBL/GenBank/DDBJ whole genome shotgun (WGS) entry which is preliminary data.</text>
</comment>
<dbReference type="Gene3D" id="3.40.50.300">
    <property type="entry name" value="P-loop containing nucleotide triphosphate hydrolases"/>
    <property type="match status" value="1"/>
</dbReference>
<dbReference type="EMBL" id="JBHSEC010000014">
    <property type="protein sequence ID" value="MFC4410411.1"/>
    <property type="molecule type" value="Genomic_DNA"/>
</dbReference>
<dbReference type="RefSeq" id="WP_378154219.1">
    <property type="nucleotide sequence ID" value="NZ_JBHSEC010000014.1"/>
</dbReference>
<gene>
    <name evidence="1" type="ORF">ACFOZY_08240</name>
</gene>
<keyword evidence="2" id="KW-1185">Reference proteome</keyword>
<evidence type="ECO:0000313" key="2">
    <source>
        <dbReference type="Proteomes" id="UP001595817"/>
    </source>
</evidence>
<organism evidence="1 2">
    <name type="scientific">Chungangia koreensis</name>
    <dbReference type="NCBI Taxonomy" id="752657"/>
    <lineage>
        <taxon>Bacteria</taxon>
        <taxon>Bacillati</taxon>
        <taxon>Bacillota</taxon>
        <taxon>Bacilli</taxon>
        <taxon>Lactobacillales</taxon>
        <taxon>Chungangia</taxon>
    </lineage>
</organism>
<dbReference type="Pfam" id="PF13238">
    <property type="entry name" value="AAA_18"/>
    <property type="match status" value="1"/>
</dbReference>
<proteinExistence type="predicted"/>